<gene>
    <name evidence="1" type="ORF">HPB47_004215</name>
</gene>
<organism evidence="1 2">
    <name type="scientific">Ixodes persulcatus</name>
    <name type="common">Taiga tick</name>
    <dbReference type="NCBI Taxonomy" id="34615"/>
    <lineage>
        <taxon>Eukaryota</taxon>
        <taxon>Metazoa</taxon>
        <taxon>Ecdysozoa</taxon>
        <taxon>Arthropoda</taxon>
        <taxon>Chelicerata</taxon>
        <taxon>Arachnida</taxon>
        <taxon>Acari</taxon>
        <taxon>Parasitiformes</taxon>
        <taxon>Ixodida</taxon>
        <taxon>Ixodoidea</taxon>
        <taxon>Ixodidae</taxon>
        <taxon>Ixodinae</taxon>
        <taxon>Ixodes</taxon>
    </lineage>
</organism>
<evidence type="ECO:0000313" key="2">
    <source>
        <dbReference type="Proteomes" id="UP000805193"/>
    </source>
</evidence>
<reference evidence="1 2" key="1">
    <citation type="journal article" date="2020" name="Cell">
        <title>Large-Scale Comparative Analyses of Tick Genomes Elucidate Their Genetic Diversity and Vector Capacities.</title>
        <authorList>
            <consortium name="Tick Genome and Microbiome Consortium (TIGMIC)"/>
            <person name="Jia N."/>
            <person name="Wang J."/>
            <person name="Shi W."/>
            <person name="Du L."/>
            <person name="Sun Y."/>
            <person name="Zhan W."/>
            <person name="Jiang J.F."/>
            <person name="Wang Q."/>
            <person name="Zhang B."/>
            <person name="Ji P."/>
            <person name="Bell-Sakyi L."/>
            <person name="Cui X.M."/>
            <person name="Yuan T.T."/>
            <person name="Jiang B.G."/>
            <person name="Yang W.F."/>
            <person name="Lam T.T."/>
            <person name="Chang Q.C."/>
            <person name="Ding S.J."/>
            <person name="Wang X.J."/>
            <person name="Zhu J.G."/>
            <person name="Ruan X.D."/>
            <person name="Zhao L."/>
            <person name="Wei J.T."/>
            <person name="Ye R.Z."/>
            <person name="Que T.C."/>
            <person name="Du C.H."/>
            <person name="Zhou Y.H."/>
            <person name="Cheng J.X."/>
            <person name="Dai P.F."/>
            <person name="Guo W.B."/>
            <person name="Han X.H."/>
            <person name="Huang E.J."/>
            <person name="Li L.F."/>
            <person name="Wei W."/>
            <person name="Gao Y.C."/>
            <person name="Liu J.Z."/>
            <person name="Shao H.Z."/>
            <person name="Wang X."/>
            <person name="Wang C.C."/>
            <person name="Yang T.C."/>
            <person name="Huo Q.B."/>
            <person name="Li W."/>
            <person name="Chen H.Y."/>
            <person name="Chen S.E."/>
            <person name="Zhou L.G."/>
            <person name="Ni X.B."/>
            <person name="Tian J.H."/>
            <person name="Sheng Y."/>
            <person name="Liu T."/>
            <person name="Pan Y.S."/>
            <person name="Xia L.Y."/>
            <person name="Li J."/>
            <person name="Zhao F."/>
            <person name="Cao W.C."/>
        </authorList>
    </citation>
    <scope>NUCLEOTIDE SEQUENCE [LARGE SCALE GENOMIC DNA]</scope>
    <source>
        <strain evidence="1">Iper-2018</strain>
    </source>
</reference>
<evidence type="ECO:0000313" key="1">
    <source>
        <dbReference type="EMBL" id="KAG0419288.1"/>
    </source>
</evidence>
<protein>
    <submittedName>
        <fullName evidence="1">Uncharacterized protein</fullName>
    </submittedName>
</protein>
<sequence>MAKSPEVAVAMGKDEVVLSSGRQGGGVGEVILPHGVARMSREFGGSAFRVVTPKHNFPGGLPSLAGLPRPGSWLLDPLMPPLWPLGLRADPPPPLWPFLHLYPPSDAHLLSPAHGFSALQLRPFTLGALTCDLRVGTRPWLFPEPPPLPAPLPPGSNTATSVAGHASSGHGAPSSPAPAAGAKSTCSNASLSPSSSEASNGGLVSSLVSTIRQGETPIKTDRLR</sequence>
<name>A0AC60PH92_IXOPE</name>
<dbReference type="EMBL" id="JABSTQ010010641">
    <property type="protein sequence ID" value="KAG0419288.1"/>
    <property type="molecule type" value="Genomic_DNA"/>
</dbReference>
<accession>A0AC60PH92</accession>
<keyword evidence="2" id="KW-1185">Reference proteome</keyword>
<comment type="caution">
    <text evidence="1">The sequence shown here is derived from an EMBL/GenBank/DDBJ whole genome shotgun (WGS) entry which is preliminary data.</text>
</comment>
<proteinExistence type="predicted"/>
<dbReference type="Proteomes" id="UP000805193">
    <property type="component" value="Unassembled WGS sequence"/>
</dbReference>